<keyword evidence="1" id="KW-0812">Transmembrane</keyword>
<evidence type="ECO:0000313" key="3">
    <source>
        <dbReference type="Proteomes" id="UP000678679"/>
    </source>
</evidence>
<dbReference type="KEGG" id="fya:KMW28_06185"/>
<dbReference type="Proteomes" id="UP000678679">
    <property type="component" value="Chromosome 1"/>
</dbReference>
<dbReference type="EMBL" id="CP076132">
    <property type="protein sequence ID" value="QWG03166.1"/>
    <property type="molecule type" value="Genomic_DNA"/>
</dbReference>
<protein>
    <recommendedName>
        <fullName evidence="4">DUF4340 domain-containing protein</fullName>
    </recommendedName>
</protein>
<sequence length="302" mass="34236">MTKRIKILIGVNLCLLLAIGFSFISFESIGEKDKGTPFFSIMDLSVVDGFVLNGQQIQRTDDGRWLLNKKVDVAPRMIGNLFQAIQQTSIIQQAEAALPTKGVEVKVQTGGATIFEGVIASSGDASSFGQKNGKTYQIEIPGQFINIEQLFDANTSWRDKTVFRTSWKTLKSFSMNYRLNPENNVNILFKDPFYAVEDVTALDSAAVYQFISALPKLQVQEYRDGTQFYEDTVQKFKPFCEIEMSDTVPTYNTSFKVFPFDDNVFFYFPLTKEVGVLSPNQVQDMFVSWHFFDANDPRKRGK</sequence>
<keyword evidence="3" id="KW-1185">Reference proteome</keyword>
<reference evidence="2 3" key="1">
    <citation type="submission" date="2021-05" db="EMBL/GenBank/DDBJ databases">
        <title>Comparative genomic studies on the polysaccharide-degrading batcterial strains of the Flammeovirga genus.</title>
        <authorList>
            <person name="Zewei F."/>
            <person name="Zheng Z."/>
            <person name="Yu L."/>
            <person name="Ruyue G."/>
            <person name="Yanhong M."/>
            <person name="Yuanyuan C."/>
            <person name="Jingyan G."/>
            <person name="Wenjun H."/>
        </authorList>
    </citation>
    <scope>NUCLEOTIDE SEQUENCE [LARGE SCALE GENOMIC DNA]</scope>
    <source>
        <strain evidence="2 3">NBRC:100898</strain>
    </source>
</reference>
<evidence type="ECO:0000313" key="2">
    <source>
        <dbReference type="EMBL" id="QWG03166.1"/>
    </source>
</evidence>
<evidence type="ECO:0008006" key="4">
    <source>
        <dbReference type="Google" id="ProtNLM"/>
    </source>
</evidence>
<keyword evidence="1" id="KW-0472">Membrane</keyword>
<keyword evidence="1" id="KW-1133">Transmembrane helix</keyword>
<organism evidence="2 3">
    <name type="scientific">Flammeovirga yaeyamensis</name>
    <dbReference type="NCBI Taxonomy" id="367791"/>
    <lineage>
        <taxon>Bacteria</taxon>
        <taxon>Pseudomonadati</taxon>
        <taxon>Bacteroidota</taxon>
        <taxon>Cytophagia</taxon>
        <taxon>Cytophagales</taxon>
        <taxon>Flammeovirgaceae</taxon>
        <taxon>Flammeovirga</taxon>
    </lineage>
</organism>
<dbReference type="AlphaFoldDB" id="A0AAX1N6P9"/>
<accession>A0AAX1N6P9</accession>
<gene>
    <name evidence="2" type="ORF">KMW28_06185</name>
</gene>
<name>A0AAX1N6P9_9BACT</name>
<proteinExistence type="predicted"/>
<evidence type="ECO:0000256" key="1">
    <source>
        <dbReference type="SAM" id="Phobius"/>
    </source>
</evidence>
<dbReference type="RefSeq" id="WP_169664149.1">
    <property type="nucleotide sequence ID" value="NZ_CP076132.1"/>
</dbReference>
<feature type="transmembrane region" description="Helical" evidence="1">
    <location>
        <begin position="7"/>
        <end position="26"/>
    </location>
</feature>